<organism evidence="2 3">
    <name type="scientific">Brassica rapa subsp. trilocularis</name>
    <dbReference type="NCBI Taxonomy" id="1813537"/>
    <lineage>
        <taxon>Eukaryota</taxon>
        <taxon>Viridiplantae</taxon>
        <taxon>Streptophyta</taxon>
        <taxon>Embryophyta</taxon>
        <taxon>Tracheophyta</taxon>
        <taxon>Spermatophyta</taxon>
        <taxon>Magnoliopsida</taxon>
        <taxon>eudicotyledons</taxon>
        <taxon>Gunneridae</taxon>
        <taxon>Pentapetalae</taxon>
        <taxon>rosids</taxon>
        <taxon>malvids</taxon>
        <taxon>Brassicales</taxon>
        <taxon>Brassicaceae</taxon>
        <taxon>Brassiceae</taxon>
        <taxon>Brassica</taxon>
    </lineage>
</organism>
<protein>
    <recommendedName>
        <fullName evidence="4">Peptidylprolyl isomerase</fullName>
    </recommendedName>
</protein>
<evidence type="ECO:0008006" key="4">
    <source>
        <dbReference type="Google" id="ProtNLM"/>
    </source>
</evidence>
<proteinExistence type="predicted"/>
<name>A0ABQ7NMZ1_BRACM</name>
<sequence length="66" mass="7076">MGSTVFLLSRPCEAFGVDELVLGMSVLRDSSLLDVKLFLASELYRGSLRIGSLVDSGGRGTEQLRG</sequence>
<dbReference type="EMBL" id="JADBGQ010000002">
    <property type="protein sequence ID" value="KAG5412229.1"/>
    <property type="molecule type" value="Genomic_DNA"/>
</dbReference>
<dbReference type="EMBL" id="JADBGQ010000002">
    <property type="protein sequence ID" value="KAG5412231.1"/>
    <property type="molecule type" value="Genomic_DNA"/>
</dbReference>
<keyword evidence="3" id="KW-1185">Reference proteome</keyword>
<evidence type="ECO:0000313" key="1">
    <source>
        <dbReference type="EMBL" id="KAG5412229.1"/>
    </source>
</evidence>
<evidence type="ECO:0000313" key="3">
    <source>
        <dbReference type="Proteomes" id="UP000823674"/>
    </source>
</evidence>
<accession>A0ABQ7NMZ1</accession>
<evidence type="ECO:0000313" key="2">
    <source>
        <dbReference type="EMBL" id="KAG5412231.1"/>
    </source>
</evidence>
<gene>
    <name evidence="2" type="primary">A02g512670.1_BraROA</name>
    <name evidence="1" type="synonym">A02g512650.1_BraROA</name>
    <name evidence="1" type="ORF">IGI04_008548</name>
    <name evidence="2" type="ORF">IGI04_008550</name>
</gene>
<comment type="caution">
    <text evidence="2">The sequence shown here is derived from an EMBL/GenBank/DDBJ whole genome shotgun (WGS) entry which is preliminary data.</text>
</comment>
<reference evidence="2 3" key="1">
    <citation type="submission" date="2021-03" db="EMBL/GenBank/DDBJ databases">
        <authorList>
            <person name="King G.J."/>
            <person name="Bancroft I."/>
            <person name="Baten A."/>
            <person name="Bloomfield J."/>
            <person name="Borpatragohain P."/>
            <person name="He Z."/>
            <person name="Irish N."/>
            <person name="Irwin J."/>
            <person name="Liu K."/>
            <person name="Mauleon R.P."/>
            <person name="Moore J."/>
            <person name="Morris R."/>
            <person name="Ostergaard L."/>
            <person name="Wang B."/>
            <person name="Wells R."/>
        </authorList>
    </citation>
    <scope>NUCLEOTIDE SEQUENCE [LARGE SCALE GENOMIC DNA]</scope>
    <source>
        <strain evidence="2">R-o-18</strain>
        <tissue evidence="2">Leaf</tissue>
    </source>
</reference>
<dbReference type="Proteomes" id="UP000823674">
    <property type="component" value="Chromosome A02"/>
</dbReference>